<gene>
    <name evidence="2" type="ORF">KP509_28G011700</name>
</gene>
<accession>A0A8T2RC37</accession>
<evidence type="ECO:0000313" key="3">
    <source>
        <dbReference type="Proteomes" id="UP000825935"/>
    </source>
</evidence>
<organism evidence="2 3">
    <name type="scientific">Ceratopteris richardii</name>
    <name type="common">Triangle waterfern</name>
    <dbReference type="NCBI Taxonomy" id="49495"/>
    <lineage>
        <taxon>Eukaryota</taxon>
        <taxon>Viridiplantae</taxon>
        <taxon>Streptophyta</taxon>
        <taxon>Embryophyta</taxon>
        <taxon>Tracheophyta</taxon>
        <taxon>Polypodiopsida</taxon>
        <taxon>Polypodiidae</taxon>
        <taxon>Polypodiales</taxon>
        <taxon>Pteridineae</taxon>
        <taxon>Pteridaceae</taxon>
        <taxon>Parkerioideae</taxon>
        <taxon>Ceratopteris</taxon>
    </lineage>
</organism>
<evidence type="ECO:0008006" key="4">
    <source>
        <dbReference type="Google" id="ProtNLM"/>
    </source>
</evidence>
<dbReference type="EMBL" id="CM035433">
    <property type="protein sequence ID" value="KAH7293095.1"/>
    <property type="molecule type" value="Genomic_DNA"/>
</dbReference>
<keyword evidence="3" id="KW-1185">Reference proteome</keyword>
<evidence type="ECO:0000313" key="2">
    <source>
        <dbReference type="EMBL" id="KAH7293095.1"/>
    </source>
</evidence>
<name>A0A8T2RC37_CERRI</name>
<dbReference type="Proteomes" id="UP000825935">
    <property type="component" value="Chromosome 28"/>
</dbReference>
<sequence length="881" mass="98043">MPESATGNFHNVASLHSGERLKNVGGCMSVFSHMLHLNRLGRGANKLLATPDVRPSTRGETISKPTAAQEYCPLSVGHVLDTERGIDLRKILDAKQEPFVLQDVIWEKRHPVRSRSSREIKLESEDVGSLPHKSQKSRRVVSQVRIQHTEQNGYEGVFGASSGSYNDPSSRGHIKGSPAESIVALPSSDVTRYMRKMCYSSLKPPSTSKSAAKASNKKALLMEAAARILEGSNRRTSKISLISFRFFLTELDVSRFAHNPSKSKELNSSCIAKIMAQKRGWLSQNKRNMEQSLSGNNCSCSSARSQSRRLVRKSAQTPTAKKDAGFEMTDEEALMIMQNRLCCSGEMPNPARELSTGISNNQRDTRWQSDYIRASCKDICSDETAVEAIPATVGIAIEDTKRSITTDVDAHGNKDVEFARGFELETRSDLQSDEVGMAEKIEDLVKVTDCDLSGTSSDNKFYYKQILSHLKDHPLSKQCGAENSGDTSIVLRANVLGSDTDFVSVERSGCSKIGVGVLDAPRALNTLSMDMHTITMDNMLFSAEAEPMDLWTRKISCAVPLLCNYSWWNHESIQASLHDPNMKQIADDCAGCDSPFTGGESSHDVGIYEEQKRSNFEVYSASPDHSYAEECQQSSPVSVLDSIYEGAAIQRKPFEIFDEARRKVLESVRRYEMLAGMDLDMLIKINEDSVSHIIEDESVVPNSEVLRESDIAKRNVPKPEPCLIGSPAYDTVRYEGGSWSINEAVSSKNADKSVETSANGYLCSWIPENSWKDVINSFDFSDMRTSVDLKDYNGRGQVFLNCSNMPSYTRLMNGLNKCPTPDDFENEEKLCDSTVIDVMLCIELKASHWNRFDKAFKEMEMEIEAHLFASLMHELISDLLD</sequence>
<protein>
    <recommendedName>
        <fullName evidence="4">DUF4378 domain-containing protein</fullName>
    </recommendedName>
</protein>
<evidence type="ECO:0000256" key="1">
    <source>
        <dbReference type="SAM" id="MobiDB-lite"/>
    </source>
</evidence>
<reference evidence="2" key="1">
    <citation type="submission" date="2021-08" db="EMBL/GenBank/DDBJ databases">
        <title>WGS assembly of Ceratopteris richardii.</title>
        <authorList>
            <person name="Marchant D.B."/>
            <person name="Chen G."/>
            <person name="Jenkins J."/>
            <person name="Shu S."/>
            <person name="Leebens-Mack J."/>
            <person name="Grimwood J."/>
            <person name="Schmutz J."/>
            <person name="Soltis P."/>
            <person name="Soltis D."/>
            <person name="Chen Z.-H."/>
        </authorList>
    </citation>
    <scope>NUCLEOTIDE SEQUENCE</scope>
    <source>
        <strain evidence="2">Whitten #5841</strain>
        <tissue evidence="2">Leaf</tissue>
    </source>
</reference>
<comment type="caution">
    <text evidence="2">The sequence shown here is derived from an EMBL/GenBank/DDBJ whole genome shotgun (WGS) entry which is preliminary data.</text>
</comment>
<proteinExistence type="predicted"/>
<feature type="region of interest" description="Disordered" evidence="1">
    <location>
        <begin position="293"/>
        <end position="323"/>
    </location>
</feature>
<dbReference type="AlphaFoldDB" id="A0A8T2RC37"/>